<evidence type="ECO:0000313" key="3">
    <source>
        <dbReference type="Proteomes" id="UP000587527"/>
    </source>
</evidence>
<evidence type="ECO:0000313" key="2">
    <source>
        <dbReference type="EMBL" id="MBB5871155.1"/>
    </source>
</evidence>
<dbReference type="AlphaFoldDB" id="A0A841BTY5"/>
<reference evidence="2 3" key="1">
    <citation type="submission" date="2020-08" db="EMBL/GenBank/DDBJ databases">
        <title>Sequencing the genomes of 1000 actinobacteria strains.</title>
        <authorList>
            <person name="Klenk H.-P."/>
        </authorList>
    </citation>
    <scope>NUCLEOTIDE SEQUENCE [LARGE SCALE GENOMIC DNA]</scope>
    <source>
        <strain evidence="2 3">DSM 45362</strain>
    </source>
</reference>
<gene>
    <name evidence="2" type="ORF">F4553_004534</name>
</gene>
<keyword evidence="3" id="KW-1185">Reference proteome</keyword>
<dbReference type="Proteomes" id="UP000587527">
    <property type="component" value="Unassembled WGS sequence"/>
</dbReference>
<sequence>MHEASAWMICPTCDGGTEAPHGLEGEACHCVWGLVEAAFSAVVPEVARTEPDRVAAQPRKLAHPRPAPREPLTFHAEAPHVSTNEVYVHRSGPARMVSGPVMDKR</sequence>
<proteinExistence type="predicted"/>
<organism evidence="2 3">
    <name type="scientific">Allocatelliglobosispora scoriae</name>
    <dbReference type="NCBI Taxonomy" id="643052"/>
    <lineage>
        <taxon>Bacteria</taxon>
        <taxon>Bacillati</taxon>
        <taxon>Actinomycetota</taxon>
        <taxon>Actinomycetes</taxon>
        <taxon>Micromonosporales</taxon>
        <taxon>Micromonosporaceae</taxon>
        <taxon>Allocatelliglobosispora</taxon>
    </lineage>
</organism>
<evidence type="ECO:0000256" key="1">
    <source>
        <dbReference type="SAM" id="MobiDB-lite"/>
    </source>
</evidence>
<dbReference type="RefSeq" id="WP_184839025.1">
    <property type="nucleotide sequence ID" value="NZ_JACHMN010000002.1"/>
</dbReference>
<name>A0A841BTY5_9ACTN</name>
<accession>A0A841BTY5</accession>
<comment type="caution">
    <text evidence="2">The sequence shown here is derived from an EMBL/GenBank/DDBJ whole genome shotgun (WGS) entry which is preliminary data.</text>
</comment>
<feature type="region of interest" description="Disordered" evidence="1">
    <location>
        <begin position="49"/>
        <end position="105"/>
    </location>
</feature>
<dbReference type="EMBL" id="JACHMN010000002">
    <property type="protein sequence ID" value="MBB5871155.1"/>
    <property type="molecule type" value="Genomic_DNA"/>
</dbReference>
<protein>
    <submittedName>
        <fullName evidence="2">Uncharacterized protein</fullName>
    </submittedName>
</protein>